<proteinExistence type="predicted"/>
<protein>
    <submittedName>
        <fullName evidence="2">Helix-turn-helix transcriptional regulator</fullName>
    </submittedName>
</protein>
<feature type="domain" description="HTH luxR-type" evidence="1">
    <location>
        <begin position="260"/>
        <end position="325"/>
    </location>
</feature>
<accession>A0ABU7PJ03</accession>
<dbReference type="InterPro" id="IPR051797">
    <property type="entry name" value="TrmB-like"/>
</dbReference>
<dbReference type="SMART" id="SM00421">
    <property type="entry name" value="HTH_LUXR"/>
    <property type="match status" value="1"/>
</dbReference>
<dbReference type="RefSeq" id="WP_330799508.1">
    <property type="nucleotide sequence ID" value="NZ_JAZEWV010000034.1"/>
</dbReference>
<dbReference type="PRINTS" id="PR00038">
    <property type="entry name" value="HTHLUXR"/>
</dbReference>
<gene>
    <name evidence="2" type="ORF">V2S66_28045</name>
</gene>
<dbReference type="Gene3D" id="1.10.10.10">
    <property type="entry name" value="Winged helix-like DNA-binding domain superfamily/Winged helix DNA-binding domain"/>
    <property type="match status" value="1"/>
</dbReference>
<dbReference type="CDD" id="cd06170">
    <property type="entry name" value="LuxR_C_like"/>
    <property type="match status" value="1"/>
</dbReference>
<comment type="caution">
    <text evidence="2">The sequence shown here is derived from an EMBL/GenBank/DDBJ whole genome shotgun (WGS) entry which is preliminary data.</text>
</comment>
<dbReference type="EMBL" id="JAZEWV010000034">
    <property type="protein sequence ID" value="MEE4545807.1"/>
    <property type="molecule type" value="Genomic_DNA"/>
</dbReference>
<evidence type="ECO:0000313" key="2">
    <source>
        <dbReference type="EMBL" id="MEE4545807.1"/>
    </source>
</evidence>
<organism evidence="2 3">
    <name type="scientific">Actinacidiphila polyblastidii</name>
    <dbReference type="NCBI Taxonomy" id="3110430"/>
    <lineage>
        <taxon>Bacteria</taxon>
        <taxon>Bacillati</taxon>
        <taxon>Actinomycetota</taxon>
        <taxon>Actinomycetes</taxon>
        <taxon>Kitasatosporales</taxon>
        <taxon>Streptomycetaceae</taxon>
        <taxon>Actinacidiphila</taxon>
    </lineage>
</organism>
<dbReference type="PROSITE" id="PS50043">
    <property type="entry name" value="HTH_LUXR_2"/>
    <property type="match status" value="1"/>
</dbReference>
<sequence length="345" mass="38046">MTQDEEETALAVYQTLRDRGGFSSEEELSLAAGLTAGQVRSGRRRLEHLGLVEVKEDQLVPVEPDAALVRTMEAHRAGALEQARRDAEAHEVWRSLMSVYRPVAHREASQVEVEYLTDRRRKNRALVSLNAMTRRFSDSMHPGPMPPMALLAESLREDAKLVDRGVRVRAIYPQSLLQSPKYARYLHDLTALGAEVRLIGHAPCDLLIFDRSYASLPADPDDRNGPMLLVRGSALATSYVAFYEDFWLRAVPYGAAAADGPTGATGLTAQERTVVRLLAGGLSDDQIARRMGVHRRTVQRTVAKLMERLHASSRFEAGVKLAQDPAFARALRAPAQVPVEAPGPP</sequence>
<dbReference type="SUPFAM" id="SSF46894">
    <property type="entry name" value="C-terminal effector domain of the bipartite response regulators"/>
    <property type="match status" value="1"/>
</dbReference>
<dbReference type="InterPro" id="IPR000792">
    <property type="entry name" value="Tscrpt_reg_LuxR_C"/>
</dbReference>
<evidence type="ECO:0000259" key="1">
    <source>
        <dbReference type="PROSITE" id="PS50043"/>
    </source>
</evidence>
<dbReference type="Proteomes" id="UP001344658">
    <property type="component" value="Unassembled WGS sequence"/>
</dbReference>
<reference evidence="2 3" key="1">
    <citation type="submission" date="2023-12" db="EMBL/GenBank/DDBJ databases">
        <title>Streptomyces sp. V4-01.</title>
        <authorList>
            <person name="Somphong A."/>
            <person name="Phongsopitanun W."/>
        </authorList>
    </citation>
    <scope>NUCLEOTIDE SEQUENCE [LARGE SCALE GENOMIC DNA]</scope>
    <source>
        <strain evidence="2 3">V4-01</strain>
    </source>
</reference>
<dbReference type="PANTHER" id="PTHR34293:SF1">
    <property type="entry name" value="HTH-TYPE TRANSCRIPTIONAL REGULATOR TRMBL2"/>
    <property type="match status" value="1"/>
</dbReference>
<dbReference type="InterPro" id="IPR016032">
    <property type="entry name" value="Sig_transdc_resp-reg_C-effctor"/>
</dbReference>
<evidence type="ECO:0000313" key="3">
    <source>
        <dbReference type="Proteomes" id="UP001344658"/>
    </source>
</evidence>
<dbReference type="InterPro" id="IPR036388">
    <property type="entry name" value="WH-like_DNA-bd_sf"/>
</dbReference>
<dbReference type="PANTHER" id="PTHR34293">
    <property type="entry name" value="HTH-TYPE TRANSCRIPTIONAL REGULATOR TRMBL2"/>
    <property type="match status" value="1"/>
</dbReference>
<name>A0ABU7PJ03_9ACTN</name>
<dbReference type="Pfam" id="PF00196">
    <property type="entry name" value="GerE"/>
    <property type="match status" value="1"/>
</dbReference>
<keyword evidence="3" id="KW-1185">Reference proteome</keyword>